<dbReference type="AlphaFoldDB" id="A0A1G6JGQ3"/>
<keyword evidence="3" id="KW-1185">Reference proteome</keyword>
<dbReference type="EMBL" id="FMYH01000002">
    <property type="protein sequence ID" value="SDC17909.1"/>
    <property type="molecule type" value="Genomic_DNA"/>
</dbReference>
<feature type="compositionally biased region" description="Basic and acidic residues" evidence="1">
    <location>
        <begin position="12"/>
        <end position="38"/>
    </location>
</feature>
<accession>A0A1G6JGQ3</accession>
<protein>
    <submittedName>
        <fullName evidence="2">Uncharacterized protein</fullName>
    </submittedName>
</protein>
<feature type="region of interest" description="Disordered" evidence="1">
    <location>
        <begin position="1"/>
        <end position="38"/>
    </location>
</feature>
<dbReference type="Proteomes" id="UP000199039">
    <property type="component" value="Unassembled WGS sequence"/>
</dbReference>
<dbReference type="STRING" id="1814289.SAMN05216410_1334"/>
<sequence length="81" mass="8905">MVPSVVVTGSEEDTHMNAHHEGLDASDHLAGPDRDGLDGQAEEVARRLHSAHPEFDEVRLLEDDETIPPRPEELVADASRE</sequence>
<name>A0A1G6JGQ3_9MICO</name>
<evidence type="ECO:0000256" key="1">
    <source>
        <dbReference type="SAM" id="MobiDB-lite"/>
    </source>
</evidence>
<gene>
    <name evidence="2" type="ORF">SAMN05216410_1334</name>
</gene>
<proteinExistence type="predicted"/>
<feature type="region of interest" description="Disordered" evidence="1">
    <location>
        <begin position="62"/>
        <end position="81"/>
    </location>
</feature>
<organism evidence="2 3">
    <name type="scientific">Sanguibacter gelidistatuariae</name>
    <dbReference type="NCBI Taxonomy" id="1814289"/>
    <lineage>
        <taxon>Bacteria</taxon>
        <taxon>Bacillati</taxon>
        <taxon>Actinomycetota</taxon>
        <taxon>Actinomycetes</taxon>
        <taxon>Micrococcales</taxon>
        <taxon>Sanguibacteraceae</taxon>
        <taxon>Sanguibacter</taxon>
    </lineage>
</organism>
<evidence type="ECO:0000313" key="2">
    <source>
        <dbReference type="EMBL" id="SDC17909.1"/>
    </source>
</evidence>
<feature type="compositionally biased region" description="Basic and acidic residues" evidence="1">
    <location>
        <begin position="70"/>
        <end position="81"/>
    </location>
</feature>
<reference evidence="2 3" key="1">
    <citation type="submission" date="2016-09" db="EMBL/GenBank/DDBJ databases">
        <authorList>
            <person name="Capua I."/>
            <person name="De Benedictis P."/>
            <person name="Joannis T."/>
            <person name="Lombin L.H."/>
            <person name="Cattoli G."/>
        </authorList>
    </citation>
    <scope>NUCLEOTIDE SEQUENCE [LARGE SCALE GENOMIC DNA]</scope>
    <source>
        <strain evidence="2 3">ISLP-3</strain>
    </source>
</reference>
<evidence type="ECO:0000313" key="3">
    <source>
        <dbReference type="Proteomes" id="UP000199039"/>
    </source>
</evidence>